<dbReference type="EMBL" id="FXAW01000007">
    <property type="protein sequence ID" value="SMG45288.1"/>
    <property type="molecule type" value="Genomic_DNA"/>
</dbReference>
<gene>
    <name evidence="2" type="ORF">SAMN05661096_03125</name>
</gene>
<keyword evidence="1" id="KW-1133">Transmembrane helix</keyword>
<sequence>MDSIIDIDQKAFKTQLCELKENYKNDSFGFIQDYFINFDHIEIKENTIKVTRKPGLMNPFRGSGQIVGKLIDSNKSRLKIEYVIKPDVRFSDMLVLISVILGAWLSYTIYSGEMMLSLQGILVGGIFVAFIYINNRIKISSLNSYFQHVLDEIKKGSNKT</sequence>
<evidence type="ECO:0000313" key="2">
    <source>
        <dbReference type="EMBL" id="SMG45288.1"/>
    </source>
</evidence>
<keyword evidence="3" id="KW-1185">Reference proteome</keyword>
<dbReference type="Proteomes" id="UP000193804">
    <property type="component" value="Unassembled WGS sequence"/>
</dbReference>
<keyword evidence="1" id="KW-0472">Membrane</keyword>
<protein>
    <submittedName>
        <fullName evidence="2">Uncharacterized protein</fullName>
    </submittedName>
</protein>
<name>A0A1X7KVI5_9BACT</name>
<proteinExistence type="predicted"/>
<dbReference type="AlphaFoldDB" id="A0A1X7KVI5"/>
<evidence type="ECO:0000256" key="1">
    <source>
        <dbReference type="SAM" id="Phobius"/>
    </source>
</evidence>
<reference evidence="3" key="1">
    <citation type="submission" date="2017-04" db="EMBL/GenBank/DDBJ databases">
        <authorList>
            <person name="Varghese N."/>
            <person name="Submissions S."/>
        </authorList>
    </citation>
    <scope>NUCLEOTIDE SEQUENCE [LARGE SCALE GENOMIC DNA]</scope>
    <source>
        <strain evidence="3">DSM 4125</strain>
    </source>
</reference>
<keyword evidence="1" id="KW-0812">Transmembrane</keyword>
<evidence type="ECO:0000313" key="3">
    <source>
        <dbReference type="Proteomes" id="UP000193804"/>
    </source>
</evidence>
<dbReference type="RefSeq" id="WP_085518276.1">
    <property type="nucleotide sequence ID" value="NZ_FXAW01000007.1"/>
</dbReference>
<accession>A0A1X7KVI5</accession>
<feature type="transmembrane region" description="Helical" evidence="1">
    <location>
        <begin position="116"/>
        <end position="133"/>
    </location>
</feature>
<feature type="transmembrane region" description="Helical" evidence="1">
    <location>
        <begin position="93"/>
        <end position="110"/>
    </location>
</feature>
<organism evidence="2 3">
    <name type="scientific">Marivirga sericea</name>
    <dbReference type="NCBI Taxonomy" id="1028"/>
    <lineage>
        <taxon>Bacteria</taxon>
        <taxon>Pseudomonadati</taxon>
        <taxon>Bacteroidota</taxon>
        <taxon>Cytophagia</taxon>
        <taxon>Cytophagales</taxon>
        <taxon>Marivirgaceae</taxon>
        <taxon>Marivirga</taxon>
    </lineage>
</organism>